<dbReference type="Proteomes" id="UP000624703">
    <property type="component" value="Unassembled WGS sequence"/>
</dbReference>
<evidence type="ECO:0000256" key="4">
    <source>
        <dbReference type="SAM" id="Phobius"/>
    </source>
</evidence>
<dbReference type="Pfam" id="PF03534">
    <property type="entry name" value="SpvB"/>
    <property type="match status" value="1"/>
</dbReference>
<dbReference type="Gene3D" id="2.180.10.10">
    <property type="entry name" value="RHS repeat-associated core"/>
    <property type="match status" value="1"/>
</dbReference>
<gene>
    <name evidence="5" type="ORF">JIN82_15145</name>
</gene>
<dbReference type="RefSeq" id="WP_200312508.1">
    <property type="nucleotide sequence ID" value="NZ_JAENIM010000045.1"/>
</dbReference>
<keyword evidence="4" id="KW-0812">Transmembrane</keyword>
<organism evidence="5 6">
    <name type="scientific">Persicirhabdus sediminis</name>
    <dbReference type="NCBI Taxonomy" id="454144"/>
    <lineage>
        <taxon>Bacteria</taxon>
        <taxon>Pseudomonadati</taxon>
        <taxon>Verrucomicrobiota</taxon>
        <taxon>Verrucomicrobiia</taxon>
        <taxon>Verrucomicrobiales</taxon>
        <taxon>Verrucomicrobiaceae</taxon>
        <taxon>Persicirhabdus</taxon>
    </lineage>
</organism>
<evidence type="ECO:0000256" key="1">
    <source>
        <dbReference type="ARBA" id="ARBA00004613"/>
    </source>
</evidence>
<dbReference type="SUPFAM" id="SSF69318">
    <property type="entry name" value="Integrin alpha N-terminal domain"/>
    <property type="match status" value="1"/>
</dbReference>
<dbReference type="InterPro" id="IPR050708">
    <property type="entry name" value="T6SS_VgrG/RHS"/>
</dbReference>
<dbReference type="PANTHER" id="PTHR32305:SF15">
    <property type="entry name" value="PROTEIN RHSA-RELATED"/>
    <property type="match status" value="1"/>
</dbReference>
<dbReference type="EMBL" id="JAENIM010000045">
    <property type="protein sequence ID" value="MBK1792499.1"/>
    <property type="molecule type" value="Genomic_DNA"/>
</dbReference>
<comment type="caution">
    <text evidence="5">The sequence shown here is derived from an EMBL/GenBank/DDBJ whole genome shotgun (WGS) entry which is preliminary data.</text>
</comment>
<keyword evidence="2" id="KW-0964">Secreted</keyword>
<dbReference type="InterPro" id="IPR003284">
    <property type="entry name" value="Sal_SpvB"/>
</dbReference>
<evidence type="ECO:0000313" key="5">
    <source>
        <dbReference type="EMBL" id="MBK1792499.1"/>
    </source>
</evidence>
<proteinExistence type="predicted"/>
<keyword evidence="3" id="KW-0843">Virulence</keyword>
<evidence type="ECO:0000313" key="6">
    <source>
        <dbReference type="Proteomes" id="UP000624703"/>
    </source>
</evidence>
<keyword evidence="4" id="KW-0472">Membrane</keyword>
<dbReference type="InterPro" id="IPR022385">
    <property type="entry name" value="Rhs_assc_core"/>
</dbReference>
<keyword evidence="6" id="KW-1185">Reference proteome</keyword>
<feature type="transmembrane region" description="Helical" evidence="4">
    <location>
        <begin position="12"/>
        <end position="29"/>
    </location>
</feature>
<dbReference type="GO" id="GO:0005737">
    <property type="term" value="C:cytoplasm"/>
    <property type="evidence" value="ECO:0007669"/>
    <property type="project" value="InterPro"/>
</dbReference>
<keyword evidence="4" id="KW-1133">Transmembrane helix</keyword>
<dbReference type="NCBIfam" id="TIGR03696">
    <property type="entry name" value="Rhs_assc_core"/>
    <property type="match status" value="1"/>
</dbReference>
<evidence type="ECO:0000256" key="2">
    <source>
        <dbReference type="ARBA" id="ARBA00022525"/>
    </source>
</evidence>
<reference evidence="5" key="1">
    <citation type="submission" date="2021-01" db="EMBL/GenBank/DDBJ databases">
        <title>Modified the classification status of verrucomicrobia.</title>
        <authorList>
            <person name="Feng X."/>
        </authorList>
    </citation>
    <scope>NUCLEOTIDE SEQUENCE</scope>
    <source>
        <strain evidence="5">_KCTC 22039</strain>
    </source>
</reference>
<dbReference type="Gene3D" id="2.130.10.130">
    <property type="entry name" value="Integrin alpha, N-terminal"/>
    <property type="match status" value="1"/>
</dbReference>
<dbReference type="GO" id="GO:0005576">
    <property type="term" value="C:extracellular region"/>
    <property type="evidence" value="ECO:0007669"/>
    <property type="project" value="UniProtKB-SubCell"/>
</dbReference>
<sequence>MNFFRGSFLRQFIVSTQVFLMLYLATVGFQPQLFAQQSTYFPEWWGDRGVVEKDENAELNYALANTGQLKWVATQAHKELQAIMPDGVELPFHVDDLFAPPMQPYEDGYDEWLAENHAPVALGQIKAVAKPFYDFVNVLSPAWTTAQLQQHEASRHQATAQHAADYEYTENGVYPWDPDSAMDVNMQLANIGQLKAVFALRFRSDNETEKDGLPDLFEYALLAFHPDFAGVSSIADITWNSVDAFVGIVDAEGNSRPTSATLPFSGLASASASVASLLSEHEPIGGVGGSFSVGGDGSANYTIPIEIPKGTAGVEPSIAITYNSQGGNGELGIGFGLAGLQRVTRGGSTFYKDGFVDGVDFDEHDRFYLDGEKLICIEGTYGADGSVYQTENDSYAHIQLMREGHQWWQVRTKAGLTIELGRCLSSCPGSTGSEPLVWSVNKVTDNMGNYYQVIYSPGENTYGPLDYHLSKILYTGKDGGHAPYNSIVFNWESREDISEGYLAGEKVATSERLTSIDVNSFGCLLHSYELSYQYSPQSNRSQLVSINQRAFDGSYLKNPLEFTWATDELKGKFQGAGSMWQDVGDMFNLPQLEKADHTLNSQFIDTDADGAIDIVRYRADTRMMDIFDRYESNSFKGTASSSVLYCEQYNDLAYFLDLPQRPDVADLDGDGIPEFMMRKNYAVRESGQYEEVNGEFVKLYNHYKFLRAGERIVKSNGQGGYTNIQNIGRSDFSESAAYTSLDYLFPPRIMVRHSRKLKVDEADGIGSTTPNIANNWLIADLDGNGLVDINASATNDSSAGSNYRVMQVCTAPYRLVSEQSVLLSQSDTNHWEFNKRGYNYSYGYVDEYPNLPVSGVAPFNSSTNTGKRVVDINGDGLPDVINAKRDQTKEVWLNRKDLYRQRNGVTRQVHWDRGGYWWPVGEYLANDTGKEIGHELMDINGDGLPDLVIAAETSGWMAGWYARTYLNTGTGWEKVADVNFTSMDWKSQGMDNILAANPWMLPVPMACKDSAVQSGAENTQRGLEFVDVNGDGLVDVLYGTRPVTSQPLGHEPACYINTGRGFVKDNRWLLPQRIFHTTDQYKKGQRQVRMVDIDGDGFVDVIKNPYSASPTVSLNRSKPEHITKIVDGSLAELKINYDRMNNPERDDSANTFFAKTYTKGVINPAETKAGLVRVVAPSYLVASYETTNGVGASKLVSHQYGERRFDRINEVDLGFLWTAVQTEEINSEGNYARSALSLTRYSQQYPFHGNPVDSMSFVYQGLEAVLVAREIAEYQQLPSVSGVGGKILRVAQKSSTSYDYATLKGLQPFDMANSALHNTALPSNYQSILGMDDSRGFTFASHMISWKKSENLAFDANGELLHTRVTSSDGFQVDTVNTYEEPTKTDDNWILGRLTTSEVTTTYSGSASEYTSENSFLTRTSSFTYYPAGHANAGMLYTETVEPGHDDAVTTKHIYDTFGNEVETISSAAGLDPRRTMKVEYDDKGRYAIKSYDIFDRVTTSTYDKSRSLLTSTTDINGLTTRNYYDVWGTLLLTRGPTGLEAAKITKWASGNPSGAGDDLPEIRFIKKSQSSGSPPATKYLDILGRPVLTEGLALHTVSGGSSNYRTVFSRVMYDHRGRPHKKSLPFVSGTTPEWEITHYDFAGRATYTITPDGNYSRYVHEYGDSMLDVVGYRKDGDGEQKQIKRYNGQGKMTQVEDNEGNVVDFTYTLDNKPYQSLAPGGHVITTTTDIFGRKLSIADSDAGTSFTTYNAFGETLTNTDAAGNTGSFTYDIAGRQLTRTLKNAAGAVESFTEWTYDTAPGAGLGQLHKVSMYASEGGALQHQSTMEYDRFGRAVKTIKYFDGDSTYSCVSYDDLGRTYKASNAGGFTLLNEYDQYGANIGIRDYHTGELYWQPLEFDGKGNLVHEKLGNGVERKHTFDHQRGLLTRTKANHGATEIQDLEYAWDDMTNLEWRTDHITSLTENFTYDAINRLRTSHVTGAQSYPVQETTYTADGSGNIASKTGVGSYDYTDASGRTHAVSAISGGAKNRTYEYDAKGQLTVERRNGNLRRAITWGTFSKPTLIQEYGAPAMTSIDGSSSYAAGDVSHRFEYDASMARAKQVIKRGSNQTTILYHGSYEQHTIERDGKAKRTEHRHSIGGIAIRTYVEIEGDSQLYQKTRYQLGDHLGSTTAVLDDQGAILERMSFDPWGGRRSGWAPADYDKPVHSSYTTAGFTGHEMLDDVSLVHMNGRIYDPEIGRFLSTDPLVQEPSFTQNYNRYTYVLNNPLNATDPSGFSWLSKAWKAIKKAFKDIGKAFKRLGKWLSNNWRMVATLAFTAVLLFSGIGALAIFANNPVLAGAASGAFSSAINGGSFKDIIKGAFIGGLQAGLSAGLAQFGPAAVASATTTLTASVKALSATIHILGHGIVGGAMSELQGGSFKDGFVGAAAGAAAGWVPGLRNMMEAPSNAALDEMSTGEVLIGVAKRTTIAAVVGGTVSAATGGKFANAAYSAGFQHLFNSESKSLKKIGDVLVIEADNQNDIKHGPRNRGKPPTKRGASWYAFAGGSVKGLSANKGYVLKMINSGYDYVRFSLVSSMRKEHYDSYMAAHRPGRGGSCLITATDGRKQPFQASNGEWEVINNGTSVNGNFNIIAHAANDSKSFQYNSYTGYETVKSQSSWVRVEQRGYTNNGLFESQSETQISWIRPR</sequence>
<accession>A0A8J7MIA4</accession>
<dbReference type="InterPro" id="IPR028994">
    <property type="entry name" value="Integrin_alpha_N"/>
</dbReference>
<comment type="subcellular location">
    <subcellularLocation>
        <location evidence="1">Secreted</location>
    </subcellularLocation>
</comment>
<protein>
    <submittedName>
        <fullName evidence="5">VCBS repeat-containing protein</fullName>
    </submittedName>
</protein>
<dbReference type="PANTHER" id="PTHR32305">
    <property type="match status" value="1"/>
</dbReference>
<evidence type="ECO:0000256" key="3">
    <source>
        <dbReference type="ARBA" id="ARBA00023026"/>
    </source>
</evidence>
<name>A0A8J7MIA4_9BACT</name>